<dbReference type="GO" id="GO:0046872">
    <property type="term" value="F:metal ion binding"/>
    <property type="evidence" value="ECO:0007669"/>
    <property type="project" value="UniProtKB-KW"/>
</dbReference>
<proteinExistence type="inferred from homology"/>
<dbReference type="PANTHER" id="PTHR42769:SF3">
    <property type="entry name" value="SUPEROXIDE DISMUTASE [FE] 2, CHLOROPLASTIC"/>
    <property type="match status" value="1"/>
</dbReference>
<dbReference type="InterPro" id="IPR036314">
    <property type="entry name" value="SOD_C_sf"/>
</dbReference>
<gene>
    <name evidence="10" type="ORF">IAD06_02770</name>
</gene>
<dbReference type="InterPro" id="IPR019833">
    <property type="entry name" value="Mn/Fe_SOD_BS"/>
</dbReference>
<feature type="binding site" evidence="6">
    <location>
        <position position="160"/>
    </location>
    <ligand>
        <name>Mn(2+)</name>
        <dbReference type="ChEBI" id="CHEBI:29035"/>
    </ligand>
</feature>
<evidence type="ECO:0000256" key="1">
    <source>
        <dbReference type="ARBA" id="ARBA00008714"/>
    </source>
</evidence>
<evidence type="ECO:0000256" key="6">
    <source>
        <dbReference type="PIRSR" id="PIRSR000349-1"/>
    </source>
</evidence>
<evidence type="ECO:0000256" key="3">
    <source>
        <dbReference type="ARBA" id="ARBA00022723"/>
    </source>
</evidence>
<reference evidence="10" key="2">
    <citation type="journal article" date="2021" name="PeerJ">
        <title>Extensive microbial diversity within the chicken gut microbiome revealed by metagenomics and culture.</title>
        <authorList>
            <person name="Gilroy R."/>
            <person name="Ravi A."/>
            <person name="Getino M."/>
            <person name="Pursley I."/>
            <person name="Horton D.L."/>
            <person name="Alikhan N.F."/>
            <person name="Baker D."/>
            <person name="Gharbi K."/>
            <person name="Hall N."/>
            <person name="Watson M."/>
            <person name="Adriaenssens E.M."/>
            <person name="Foster-Nyarko E."/>
            <person name="Jarju S."/>
            <person name="Secka A."/>
            <person name="Antonio M."/>
            <person name="Oren A."/>
            <person name="Chaudhuri R.R."/>
            <person name="La Ragione R."/>
            <person name="Hildebrand F."/>
            <person name="Pallen M.J."/>
        </authorList>
    </citation>
    <scope>NUCLEOTIDE SEQUENCE</scope>
    <source>
        <strain evidence="10">21143</strain>
    </source>
</reference>
<dbReference type="PANTHER" id="PTHR42769">
    <property type="entry name" value="SUPEROXIDE DISMUTASE"/>
    <property type="match status" value="1"/>
</dbReference>
<dbReference type="Pfam" id="PF02777">
    <property type="entry name" value="Sod_Fe_C"/>
    <property type="match status" value="1"/>
</dbReference>
<comment type="catalytic activity">
    <reaction evidence="7">
        <text>2 superoxide + 2 H(+) = H2O2 + O2</text>
        <dbReference type="Rhea" id="RHEA:20696"/>
        <dbReference type="ChEBI" id="CHEBI:15378"/>
        <dbReference type="ChEBI" id="CHEBI:15379"/>
        <dbReference type="ChEBI" id="CHEBI:16240"/>
        <dbReference type="ChEBI" id="CHEBI:18421"/>
        <dbReference type="EC" id="1.15.1.1"/>
    </reaction>
</comment>
<evidence type="ECO:0000313" key="11">
    <source>
        <dbReference type="Proteomes" id="UP000886722"/>
    </source>
</evidence>
<feature type="binding site" evidence="6">
    <location>
        <position position="27"/>
    </location>
    <ligand>
        <name>Mn(2+)</name>
        <dbReference type="ChEBI" id="CHEBI:29035"/>
    </ligand>
</feature>
<feature type="domain" description="Manganese/iron superoxide dismutase N-terminal" evidence="8">
    <location>
        <begin position="3"/>
        <end position="81"/>
    </location>
</feature>
<dbReference type="PROSITE" id="PS00088">
    <property type="entry name" value="SOD_MN"/>
    <property type="match status" value="1"/>
</dbReference>
<keyword evidence="3 6" id="KW-0479">Metal-binding</keyword>
<dbReference type="FunFam" id="1.10.287.990:FF:000002">
    <property type="entry name" value="Superoxide dismutase"/>
    <property type="match status" value="1"/>
</dbReference>
<comment type="function">
    <text evidence="7">Destroys radicals which are normally produced within the cells and which are toxic to biological systems.</text>
</comment>
<dbReference type="AlphaFoldDB" id="A0A9D1KCU4"/>
<dbReference type="SUPFAM" id="SSF46609">
    <property type="entry name" value="Fe,Mn superoxide dismutase (SOD), N-terminal domain"/>
    <property type="match status" value="1"/>
</dbReference>
<sequence>MTHVMPKLPYADDALAPVMSKETIDYHYGKHLQTYIDNLNRLIADTPYADMTLDEIVKSSDGAIFNNAAQTWNHTFFFETLTPREKKIPEKLSEALIREFGSVESFKDQFSKAAVSLFGSGWVWLAIDKHGKLSIESAQNAGNPLTKLLKPLLTVDVWEHAYYIDYRNRRADFIKAFWAIVDWDKVAERL</sequence>
<dbReference type="InterPro" id="IPR001189">
    <property type="entry name" value="Mn/Fe_SOD"/>
</dbReference>
<accession>A0A9D1KCU4</accession>
<dbReference type="InterPro" id="IPR019831">
    <property type="entry name" value="Mn/Fe_SOD_N"/>
</dbReference>
<dbReference type="EC" id="1.15.1.1" evidence="2 7"/>
<keyword evidence="4 7" id="KW-0560">Oxidoreductase</keyword>
<comment type="similarity">
    <text evidence="1 7">Belongs to the iron/manganese superoxide dismutase family.</text>
</comment>
<dbReference type="Proteomes" id="UP000886722">
    <property type="component" value="Unassembled WGS sequence"/>
</dbReference>
<feature type="domain" description="Manganese/iron superoxide dismutase C-terminal" evidence="9">
    <location>
        <begin position="90"/>
        <end position="189"/>
    </location>
</feature>
<comment type="caution">
    <text evidence="10">The sequence shown here is derived from an EMBL/GenBank/DDBJ whole genome shotgun (WGS) entry which is preliminary data.</text>
</comment>
<evidence type="ECO:0000259" key="8">
    <source>
        <dbReference type="Pfam" id="PF00081"/>
    </source>
</evidence>
<organism evidence="10 11">
    <name type="scientific">Candidatus Caccoplasma intestinavium</name>
    <dbReference type="NCBI Taxonomy" id="2840716"/>
    <lineage>
        <taxon>Bacteria</taxon>
        <taxon>Pseudomonadati</taxon>
        <taxon>Bacteroidota</taxon>
        <taxon>Bacteroidia</taxon>
        <taxon>Bacteroidales</taxon>
        <taxon>Bacteroidaceae</taxon>
        <taxon>Bacteroidaceae incertae sedis</taxon>
        <taxon>Candidatus Caccoplasma</taxon>
    </lineage>
</organism>
<reference evidence="10" key="1">
    <citation type="submission" date="2020-10" db="EMBL/GenBank/DDBJ databases">
        <authorList>
            <person name="Gilroy R."/>
        </authorList>
    </citation>
    <scope>NUCLEOTIDE SEQUENCE</scope>
    <source>
        <strain evidence="10">21143</strain>
    </source>
</reference>
<dbReference type="GO" id="GO:0004784">
    <property type="term" value="F:superoxide dismutase activity"/>
    <property type="evidence" value="ECO:0007669"/>
    <property type="project" value="UniProtKB-EC"/>
</dbReference>
<dbReference type="InterPro" id="IPR019832">
    <property type="entry name" value="Mn/Fe_SOD_C"/>
</dbReference>
<feature type="binding site" evidence="6">
    <location>
        <position position="156"/>
    </location>
    <ligand>
        <name>Mn(2+)</name>
        <dbReference type="ChEBI" id="CHEBI:29035"/>
    </ligand>
</feature>
<dbReference type="FunFam" id="3.55.40.20:FF:000004">
    <property type="entry name" value="Superoxide dismutase [Fe]"/>
    <property type="match status" value="1"/>
</dbReference>
<dbReference type="Gene3D" id="3.55.40.20">
    <property type="entry name" value="Iron/manganese superoxide dismutase, C-terminal domain"/>
    <property type="match status" value="1"/>
</dbReference>
<evidence type="ECO:0000256" key="2">
    <source>
        <dbReference type="ARBA" id="ARBA00012682"/>
    </source>
</evidence>
<keyword evidence="5" id="KW-0408">Iron</keyword>
<protein>
    <recommendedName>
        <fullName evidence="2 7">Superoxide dismutase</fullName>
        <ecNumber evidence="2 7">1.15.1.1</ecNumber>
    </recommendedName>
</protein>
<name>A0A9D1KCU4_9BACT</name>
<feature type="binding site" evidence="6">
    <location>
        <position position="74"/>
    </location>
    <ligand>
        <name>Mn(2+)</name>
        <dbReference type="ChEBI" id="CHEBI:29035"/>
    </ligand>
</feature>
<evidence type="ECO:0000256" key="7">
    <source>
        <dbReference type="RuleBase" id="RU000414"/>
    </source>
</evidence>
<dbReference type="PIRSF" id="PIRSF000349">
    <property type="entry name" value="SODismutase"/>
    <property type="match status" value="1"/>
</dbReference>
<dbReference type="EMBL" id="DVKT01000021">
    <property type="protein sequence ID" value="HIT38949.1"/>
    <property type="molecule type" value="Genomic_DNA"/>
</dbReference>
<dbReference type="PRINTS" id="PR01703">
    <property type="entry name" value="MNSODISMTASE"/>
</dbReference>
<evidence type="ECO:0000256" key="4">
    <source>
        <dbReference type="ARBA" id="ARBA00023002"/>
    </source>
</evidence>
<evidence type="ECO:0000256" key="5">
    <source>
        <dbReference type="ARBA" id="ARBA00023004"/>
    </source>
</evidence>
<dbReference type="InterPro" id="IPR036324">
    <property type="entry name" value="Mn/Fe_SOD_N_sf"/>
</dbReference>
<dbReference type="Pfam" id="PF00081">
    <property type="entry name" value="Sod_Fe_N"/>
    <property type="match status" value="1"/>
</dbReference>
<dbReference type="Gene3D" id="1.10.287.990">
    <property type="entry name" value="Fe,Mn superoxide dismutase (SOD) domain"/>
    <property type="match status" value="1"/>
</dbReference>
<dbReference type="SUPFAM" id="SSF54719">
    <property type="entry name" value="Fe,Mn superoxide dismutase (SOD), C-terminal domain"/>
    <property type="match status" value="1"/>
</dbReference>
<evidence type="ECO:0000313" key="10">
    <source>
        <dbReference type="EMBL" id="HIT38949.1"/>
    </source>
</evidence>
<evidence type="ECO:0000259" key="9">
    <source>
        <dbReference type="Pfam" id="PF02777"/>
    </source>
</evidence>